<keyword evidence="3" id="KW-1185">Reference proteome</keyword>
<evidence type="ECO:0000313" key="2">
    <source>
        <dbReference type="EMBL" id="MBC8535799.1"/>
    </source>
</evidence>
<keyword evidence="1" id="KW-1133">Transmembrane helix</keyword>
<feature type="transmembrane region" description="Helical" evidence="1">
    <location>
        <begin position="16"/>
        <end position="36"/>
    </location>
</feature>
<feature type="transmembrane region" description="Helical" evidence="1">
    <location>
        <begin position="111"/>
        <end position="131"/>
    </location>
</feature>
<feature type="transmembrane region" description="Helical" evidence="1">
    <location>
        <begin position="172"/>
        <end position="196"/>
    </location>
</feature>
<dbReference type="InterPro" id="IPR024529">
    <property type="entry name" value="ECF_trnsprt_substrate-spec"/>
</dbReference>
<dbReference type="Proteomes" id="UP000620366">
    <property type="component" value="Unassembled WGS sequence"/>
</dbReference>
<evidence type="ECO:0000256" key="1">
    <source>
        <dbReference type="SAM" id="Phobius"/>
    </source>
</evidence>
<organism evidence="2 3">
    <name type="scientific">Feifania hominis</name>
    <dbReference type="NCBI Taxonomy" id="2763660"/>
    <lineage>
        <taxon>Bacteria</taxon>
        <taxon>Bacillati</taxon>
        <taxon>Bacillota</taxon>
        <taxon>Clostridia</taxon>
        <taxon>Eubacteriales</taxon>
        <taxon>Feifaniaceae</taxon>
        <taxon>Feifania</taxon>
    </lineage>
</organism>
<dbReference type="GO" id="GO:0022857">
    <property type="term" value="F:transmembrane transporter activity"/>
    <property type="evidence" value="ECO:0007669"/>
    <property type="project" value="InterPro"/>
</dbReference>
<dbReference type="Gene3D" id="1.10.1760.20">
    <property type="match status" value="1"/>
</dbReference>
<keyword evidence="1" id="KW-0472">Membrane</keyword>
<dbReference type="Pfam" id="PF12822">
    <property type="entry name" value="ECF_trnsprt"/>
    <property type="match status" value="1"/>
</dbReference>
<dbReference type="EMBL" id="JACRSP010000002">
    <property type="protein sequence ID" value="MBC8535799.1"/>
    <property type="molecule type" value="Genomic_DNA"/>
</dbReference>
<feature type="transmembrane region" description="Helical" evidence="1">
    <location>
        <begin position="72"/>
        <end position="99"/>
    </location>
</feature>
<evidence type="ECO:0000313" key="3">
    <source>
        <dbReference type="Proteomes" id="UP000620366"/>
    </source>
</evidence>
<name>A0A926DEE7_9FIRM</name>
<accession>A0A926DEE7</accession>
<dbReference type="AlphaFoldDB" id="A0A926DEE7"/>
<gene>
    <name evidence="2" type="ORF">H8695_03720</name>
</gene>
<sequence>MPLTLWFGVRVLGDRQYYLISVLLLLYTMVPFALVFERRRPQARELMLIAVLTALAVAGRGAFFMVPNFKPVAAIVILAGVGLGPESGFLVGALSGFVSNFFFGQGPWTPFQMFCFGMIGFLAGLLCRAGYPKKPLALTIYGGVATFFLYGGIMDLVSVLTIYGTLTKKTVLAAYAAGVSFNLIHAAASVVFLLVLTGPILTKLDRVKKKYGLME</sequence>
<comment type="caution">
    <text evidence="2">The sequence shown here is derived from an EMBL/GenBank/DDBJ whole genome shotgun (WGS) entry which is preliminary data.</text>
</comment>
<feature type="transmembrane region" description="Helical" evidence="1">
    <location>
        <begin position="48"/>
        <end position="66"/>
    </location>
</feature>
<proteinExistence type="predicted"/>
<keyword evidence="1" id="KW-0812">Transmembrane</keyword>
<reference evidence="2" key="1">
    <citation type="submission" date="2020-08" db="EMBL/GenBank/DDBJ databases">
        <title>Genome public.</title>
        <authorList>
            <person name="Liu C."/>
            <person name="Sun Q."/>
        </authorList>
    </citation>
    <scope>NUCLEOTIDE SEQUENCE</scope>
    <source>
        <strain evidence="2">BX7</strain>
    </source>
</reference>
<protein>
    <submittedName>
        <fullName evidence="2">ECF transporter S component</fullName>
    </submittedName>
</protein>
<feature type="transmembrane region" description="Helical" evidence="1">
    <location>
        <begin position="137"/>
        <end position="160"/>
    </location>
</feature>